<dbReference type="InterPro" id="IPR005913">
    <property type="entry name" value="dTDP_dehydrorham_reduct"/>
</dbReference>
<dbReference type="EC" id="1.1.1.133" evidence="3 6"/>
<dbReference type="UniPathway" id="UPA00124"/>
<dbReference type="GO" id="GO:0008831">
    <property type="term" value="F:dTDP-4-dehydrorhamnose reductase activity"/>
    <property type="evidence" value="ECO:0007669"/>
    <property type="project" value="UniProtKB-EC"/>
</dbReference>
<dbReference type="CDD" id="cd05254">
    <property type="entry name" value="dTDP_HR_like_SDR_e"/>
    <property type="match status" value="1"/>
</dbReference>
<dbReference type="Gene3D" id="3.90.25.10">
    <property type="entry name" value="UDP-galactose 4-epimerase, domain 1"/>
    <property type="match status" value="1"/>
</dbReference>
<dbReference type="Pfam" id="PF04321">
    <property type="entry name" value="RmlD_sub_bind"/>
    <property type="match status" value="1"/>
</dbReference>
<dbReference type="GO" id="GO:0019305">
    <property type="term" value="P:dTDP-rhamnose biosynthetic process"/>
    <property type="evidence" value="ECO:0007669"/>
    <property type="project" value="UniProtKB-UniPathway"/>
</dbReference>
<feature type="domain" description="RmlD-like substrate binding" evidence="7">
    <location>
        <begin position="1"/>
        <end position="286"/>
    </location>
</feature>
<keyword evidence="6" id="KW-0560">Oxidoreductase</keyword>
<evidence type="ECO:0000313" key="9">
    <source>
        <dbReference type="Proteomes" id="UP000056905"/>
    </source>
</evidence>
<dbReference type="SUPFAM" id="SSF51735">
    <property type="entry name" value="NAD(P)-binding Rossmann-fold domains"/>
    <property type="match status" value="1"/>
</dbReference>
<evidence type="ECO:0000259" key="7">
    <source>
        <dbReference type="Pfam" id="PF04321"/>
    </source>
</evidence>
<accession>A0A0P0P497</accession>
<comment type="similarity">
    <text evidence="2 6">Belongs to the dTDP-4-dehydrorhamnose reductase family.</text>
</comment>
<dbReference type="PANTHER" id="PTHR10491">
    <property type="entry name" value="DTDP-4-DEHYDRORHAMNOSE REDUCTASE"/>
    <property type="match status" value="1"/>
</dbReference>
<comment type="catalytic activity">
    <reaction evidence="5 6">
        <text>dTDP-beta-L-rhamnose + NADP(+) = dTDP-4-dehydro-beta-L-rhamnose + NADPH + H(+)</text>
        <dbReference type="Rhea" id="RHEA:21796"/>
        <dbReference type="ChEBI" id="CHEBI:15378"/>
        <dbReference type="ChEBI" id="CHEBI:57510"/>
        <dbReference type="ChEBI" id="CHEBI:57783"/>
        <dbReference type="ChEBI" id="CHEBI:58349"/>
        <dbReference type="ChEBI" id="CHEBI:62830"/>
        <dbReference type="EC" id="1.1.1.133"/>
    </reaction>
</comment>
<dbReference type="KEGG" id="chq:AQ619_17380"/>
<evidence type="ECO:0000256" key="4">
    <source>
        <dbReference type="ARBA" id="ARBA00017099"/>
    </source>
</evidence>
<dbReference type="PANTHER" id="PTHR10491:SF4">
    <property type="entry name" value="METHIONINE ADENOSYLTRANSFERASE 2 SUBUNIT BETA"/>
    <property type="match status" value="1"/>
</dbReference>
<protein>
    <recommendedName>
        <fullName evidence="4 6">dTDP-4-dehydrorhamnose reductase</fullName>
        <ecNumber evidence="3 6">1.1.1.133</ecNumber>
    </recommendedName>
</protein>
<dbReference type="AlphaFoldDB" id="A0A0P0P497"/>
<evidence type="ECO:0000256" key="1">
    <source>
        <dbReference type="ARBA" id="ARBA00004781"/>
    </source>
</evidence>
<evidence type="ECO:0000256" key="2">
    <source>
        <dbReference type="ARBA" id="ARBA00010944"/>
    </source>
</evidence>
<comment type="function">
    <text evidence="6">Catalyzes the reduction of dTDP-6-deoxy-L-lyxo-4-hexulose to yield dTDP-L-rhamnose.</text>
</comment>
<keyword evidence="9" id="KW-1185">Reference proteome</keyword>
<dbReference type="NCBIfam" id="TIGR01214">
    <property type="entry name" value="rmlD"/>
    <property type="match status" value="1"/>
</dbReference>
<dbReference type="EMBL" id="CP013002">
    <property type="protein sequence ID" value="ALL15396.1"/>
    <property type="molecule type" value="Genomic_DNA"/>
</dbReference>
<name>A0A0P0P497_9CAUL</name>
<proteinExistence type="inferred from homology"/>
<sequence length="295" mass="31247">MKVLQFGATGQVGQALIAAGRGKLSLTTLTRAEVDLTDPAAVRAAVLAADCDLVWNAAAFTMVDRAEAEPEAAFAVNATAPEAMAAACSERDVPFVHLSTDSVFDGQTDRPYVEADPARPISVYGRSKLAGEAAVLARPRTAVLRVSWVFSLYGRNYVAFMLELGRTRDVLKVVADQYGSPTDGEALAAFMVEAAPRWAAGGAGDAAFGLFHFANAGETSRFDFAQAAIARDPLTRAHLEPTTQAAFAEAAARPPRSPLDSGKLARVFGFTPQPWRPAVERAADQLVLAWAAPAR</sequence>
<evidence type="ECO:0000256" key="5">
    <source>
        <dbReference type="ARBA" id="ARBA00048200"/>
    </source>
</evidence>
<evidence type="ECO:0000313" key="8">
    <source>
        <dbReference type="EMBL" id="ALL15396.1"/>
    </source>
</evidence>
<dbReference type="STRING" id="69395.AQ619_17380"/>
<dbReference type="InterPro" id="IPR036291">
    <property type="entry name" value="NAD(P)-bd_dom_sf"/>
</dbReference>
<dbReference type="Gene3D" id="3.40.50.720">
    <property type="entry name" value="NAD(P)-binding Rossmann-like Domain"/>
    <property type="match status" value="1"/>
</dbReference>
<dbReference type="Proteomes" id="UP000056905">
    <property type="component" value="Chromosome"/>
</dbReference>
<keyword evidence="6" id="KW-0521">NADP</keyword>
<comment type="pathway">
    <text evidence="1 6">Carbohydrate biosynthesis; dTDP-L-rhamnose biosynthesis.</text>
</comment>
<dbReference type="InterPro" id="IPR029903">
    <property type="entry name" value="RmlD-like-bd"/>
</dbReference>
<evidence type="ECO:0000256" key="6">
    <source>
        <dbReference type="RuleBase" id="RU364082"/>
    </source>
</evidence>
<comment type="cofactor">
    <cofactor evidence="6">
        <name>Mg(2+)</name>
        <dbReference type="ChEBI" id="CHEBI:18420"/>
    </cofactor>
    <text evidence="6">Binds 1 Mg(2+) ion per monomer.</text>
</comment>
<gene>
    <name evidence="8" type="ORF">AQ619_17380</name>
</gene>
<dbReference type="OrthoDB" id="9803892at2"/>
<reference evidence="8 9" key="1">
    <citation type="submission" date="2015-10" db="EMBL/GenBank/DDBJ databases">
        <title>Conservation of the essential genome among Caulobacter and Brevundimonas species.</title>
        <authorList>
            <person name="Scott D."/>
            <person name="Ely B."/>
        </authorList>
    </citation>
    <scope>NUCLEOTIDE SEQUENCE [LARGE SCALE GENOMIC DNA]</scope>
    <source>
        <strain evidence="8 9">CB4</strain>
    </source>
</reference>
<evidence type="ECO:0000256" key="3">
    <source>
        <dbReference type="ARBA" id="ARBA00012929"/>
    </source>
</evidence>
<organism evidence="8 9">
    <name type="scientific">Caulobacter henricii</name>
    <dbReference type="NCBI Taxonomy" id="69395"/>
    <lineage>
        <taxon>Bacteria</taxon>
        <taxon>Pseudomonadati</taxon>
        <taxon>Pseudomonadota</taxon>
        <taxon>Alphaproteobacteria</taxon>
        <taxon>Caulobacterales</taxon>
        <taxon>Caulobacteraceae</taxon>
        <taxon>Caulobacter</taxon>
    </lineage>
</organism>